<dbReference type="GO" id="GO:0005576">
    <property type="term" value="C:extracellular region"/>
    <property type="evidence" value="ECO:0007669"/>
    <property type="project" value="TreeGrafter"/>
</dbReference>
<gene>
    <name evidence="2" type="ORF">KK1_040153</name>
</gene>
<proteinExistence type="inferred from homology"/>
<dbReference type="Pfam" id="PF00657">
    <property type="entry name" value="Lipase_GDSL"/>
    <property type="match status" value="1"/>
</dbReference>
<sequence length="299" mass="33179">MRANRKPYGRDFLDGKPTGRFCNGRIPSDLLVEILGIKEALPPYLDPNLKIEDLLTGVCFASAGTGFDPLTVKLASVISAEDQLKMFQEYIGKLQEAVGKEKTALILAKSIIVISMGSNDIAGTYFASPFRRFEYNVEEYTSLLINSSSNFVQELYKFGARRIGVLGLSPIGCVPLQRTLEGGPERDCVKSINEAAIIYNTKLTSSLEALSISLPKARLVYLENYNEFNEIIQHYNELGFEVADSACCGGTELVCGPLALTICKDDAKYVFWDSYHPTDRTYSMVVSKIAKRDLAKFFK</sequence>
<keyword evidence="3" id="KW-1185">Reference proteome</keyword>
<reference evidence="2" key="1">
    <citation type="journal article" date="2012" name="Nat. Biotechnol.">
        <title>Draft genome sequence of pigeonpea (Cajanus cajan), an orphan legume crop of resource-poor farmers.</title>
        <authorList>
            <person name="Varshney R.K."/>
            <person name="Chen W."/>
            <person name="Li Y."/>
            <person name="Bharti A.K."/>
            <person name="Saxena R.K."/>
            <person name="Schlueter J.A."/>
            <person name="Donoghue M.T."/>
            <person name="Azam S."/>
            <person name="Fan G."/>
            <person name="Whaley A.M."/>
            <person name="Farmer A.D."/>
            <person name="Sheridan J."/>
            <person name="Iwata A."/>
            <person name="Tuteja R."/>
            <person name="Penmetsa R.V."/>
            <person name="Wu W."/>
            <person name="Upadhyaya H.D."/>
            <person name="Yang S.P."/>
            <person name="Shah T."/>
            <person name="Saxena K.B."/>
            <person name="Michael T."/>
            <person name="McCombie W.R."/>
            <person name="Yang B."/>
            <person name="Zhang G."/>
            <person name="Yang H."/>
            <person name="Wang J."/>
            <person name="Spillane C."/>
            <person name="Cook D.R."/>
            <person name="May G.D."/>
            <person name="Xu X."/>
            <person name="Jackson S.A."/>
        </authorList>
    </citation>
    <scope>NUCLEOTIDE SEQUENCE [LARGE SCALE GENOMIC DNA]</scope>
</reference>
<comment type="similarity">
    <text evidence="1">Belongs to the 'GDSL' lipolytic enzyme family.</text>
</comment>
<name>A0A151R885_CAJCA</name>
<dbReference type="SUPFAM" id="SSF52266">
    <property type="entry name" value="SGNH hydrolase"/>
    <property type="match status" value="1"/>
</dbReference>
<accession>A0A151R885</accession>
<dbReference type="InterPro" id="IPR050592">
    <property type="entry name" value="GDSL_lipolytic_enzyme"/>
</dbReference>
<dbReference type="PANTHER" id="PTHR45642:SF40">
    <property type="entry name" value="GDSL-LIKE LIPASE_ACYLHYDROLASE"/>
    <property type="match status" value="1"/>
</dbReference>
<evidence type="ECO:0000313" key="2">
    <source>
        <dbReference type="EMBL" id="KYP38585.1"/>
    </source>
</evidence>
<evidence type="ECO:0000256" key="1">
    <source>
        <dbReference type="ARBA" id="ARBA00008668"/>
    </source>
</evidence>
<dbReference type="OMA" id="IMKADFR"/>
<organism evidence="2 3">
    <name type="scientific">Cajanus cajan</name>
    <name type="common">Pigeon pea</name>
    <name type="synonym">Cajanus indicus</name>
    <dbReference type="NCBI Taxonomy" id="3821"/>
    <lineage>
        <taxon>Eukaryota</taxon>
        <taxon>Viridiplantae</taxon>
        <taxon>Streptophyta</taxon>
        <taxon>Embryophyta</taxon>
        <taxon>Tracheophyta</taxon>
        <taxon>Spermatophyta</taxon>
        <taxon>Magnoliopsida</taxon>
        <taxon>eudicotyledons</taxon>
        <taxon>Gunneridae</taxon>
        <taxon>Pentapetalae</taxon>
        <taxon>rosids</taxon>
        <taxon>fabids</taxon>
        <taxon>Fabales</taxon>
        <taxon>Fabaceae</taxon>
        <taxon>Papilionoideae</taxon>
        <taxon>50 kb inversion clade</taxon>
        <taxon>NPAAA clade</taxon>
        <taxon>indigoferoid/millettioid clade</taxon>
        <taxon>Phaseoleae</taxon>
        <taxon>Cajanus</taxon>
    </lineage>
</organism>
<evidence type="ECO:0000313" key="3">
    <source>
        <dbReference type="Proteomes" id="UP000075243"/>
    </source>
</evidence>
<dbReference type="Gramene" id="C.cajan_39069.t">
    <property type="protein sequence ID" value="C.cajan_39069.t"/>
    <property type="gene ID" value="C.cajan_39069"/>
</dbReference>
<protein>
    <submittedName>
        <fullName evidence="2">GDSL esterase/lipase EXL3</fullName>
    </submittedName>
</protein>
<dbReference type="InterPro" id="IPR036514">
    <property type="entry name" value="SGNH_hydro_sf"/>
</dbReference>
<dbReference type="PANTHER" id="PTHR45642">
    <property type="entry name" value="GDSL ESTERASE/LIPASE EXL3"/>
    <property type="match status" value="1"/>
</dbReference>
<dbReference type="Gene3D" id="3.40.50.1110">
    <property type="entry name" value="SGNH hydrolase"/>
    <property type="match status" value="1"/>
</dbReference>
<dbReference type="InterPro" id="IPR035669">
    <property type="entry name" value="SGNH_plant_lipase-like"/>
</dbReference>
<dbReference type="AlphaFoldDB" id="A0A151R885"/>
<dbReference type="EMBL" id="KQ483987">
    <property type="protein sequence ID" value="KYP38585.1"/>
    <property type="molecule type" value="Genomic_DNA"/>
</dbReference>
<dbReference type="Proteomes" id="UP000075243">
    <property type="component" value="Unassembled WGS sequence"/>
</dbReference>
<dbReference type="GO" id="GO:0016788">
    <property type="term" value="F:hydrolase activity, acting on ester bonds"/>
    <property type="evidence" value="ECO:0007669"/>
    <property type="project" value="InterPro"/>
</dbReference>
<dbReference type="InterPro" id="IPR001087">
    <property type="entry name" value="GDSL"/>
</dbReference>
<dbReference type="CDD" id="cd01837">
    <property type="entry name" value="SGNH_plant_lipase_like"/>
    <property type="match status" value="1"/>
</dbReference>